<dbReference type="Gene3D" id="3.40.50.10320">
    <property type="entry name" value="LmbE-like"/>
    <property type="match status" value="1"/>
</dbReference>
<dbReference type="InterPro" id="IPR024078">
    <property type="entry name" value="LmbE-like_dom_sf"/>
</dbReference>
<dbReference type="EMBL" id="BMMF01000008">
    <property type="protein sequence ID" value="GGK39431.1"/>
    <property type="molecule type" value="Genomic_DNA"/>
</dbReference>
<name>A0A917QB10_9HYPH</name>
<dbReference type="AlphaFoldDB" id="A0A917QB10"/>
<dbReference type="Pfam" id="PF02585">
    <property type="entry name" value="PIG-L"/>
    <property type="match status" value="1"/>
</dbReference>
<organism evidence="1 2">
    <name type="scientific">Salinarimonas ramus</name>
    <dbReference type="NCBI Taxonomy" id="690164"/>
    <lineage>
        <taxon>Bacteria</taxon>
        <taxon>Pseudomonadati</taxon>
        <taxon>Pseudomonadota</taxon>
        <taxon>Alphaproteobacteria</taxon>
        <taxon>Hyphomicrobiales</taxon>
        <taxon>Salinarimonadaceae</taxon>
        <taxon>Salinarimonas</taxon>
    </lineage>
</organism>
<dbReference type="Proteomes" id="UP000600449">
    <property type="component" value="Unassembled WGS sequence"/>
</dbReference>
<evidence type="ECO:0008006" key="3">
    <source>
        <dbReference type="Google" id="ProtNLM"/>
    </source>
</evidence>
<dbReference type="GO" id="GO:0016811">
    <property type="term" value="F:hydrolase activity, acting on carbon-nitrogen (but not peptide) bonds, in linear amides"/>
    <property type="evidence" value="ECO:0007669"/>
    <property type="project" value="TreeGrafter"/>
</dbReference>
<dbReference type="InterPro" id="IPR003737">
    <property type="entry name" value="GlcNAc_PI_deacetylase-related"/>
</dbReference>
<keyword evidence="2" id="KW-1185">Reference proteome</keyword>
<dbReference type="PANTHER" id="PTHR12993">
    <property type="entry name" value="N-ACETYLGLUCOSAMINYL-PHOSPHATIDYLINOSITOL DE-N-ACETYLASE-RELATED"/>
    <property type="match status" value="1"/>
</dbReference>
<gene>
    <name evidence="1" type="ORF">GCM10011322_28190</name>
</gene>
<protein>
    <recommendedName>
        <fullName evidence="3">LmbE family N-acetylglucosaminyl deacetylase</fullName>
    </recommendedName>
</protein>
<proteinExistence type="predicted"/>
<sequence length="250" mass="25460">MRAADWLAAADALPVGTIRDLAPEGGLLVVAPHPDDESLGCGGALALAARAGIRTGVVVLSDGSGSHPGSRDWPAERLSALREDEARRACATLGVRADDVRFLRLPDRAVPSSGPAFEAAARTIAAAADAIGAGTLLAPFGGDPHCDHEAGAAIAAHAAALSRTAGARMRLFAYPLWAYALPADAPLSAAPPRGIGLDVTDVLEVKARAIDAHASQLGLIIADDPGGFAIPAWMRAHALSGREPFVEVAS</sequence>
<reference evidence="1 2" key="1">
    <citation type="journal article" date="2014" name="Int. J. Syst. Evol. Microbiol.">
        <title>Complete genome sequence of Corynebacterium casei LMG S-19264T (=DSM 44701T), isolated from a smear-ripened cheese.</title>
        <authorList>
            <consortium name="US DOE Joint Genome Institute (JGI-PGF)"/>
            <person name="Walter F."/>
            <person name="Albersmeier A."/>
            <person name="Kalinowski J."/>
            <person name="Ruckert C."/>
        </authorList>
    </citation>
    <scope>NUCLEOTIDE SEQUENCE [LARGE SCALE GENOMIC DNA]</scope>
    <source>
        <strain evidence="1 2">CGMCC 1.9161</strain>
    </source>
</reference>
<dbReference type="PANTHER" id="PTHR12993:SF29">
    <property type="entry name" value="BLR3841 PROTEIN"/>
    <property type="match status" value="1"/>
</dbReference>
<evidence type="ECO:0000313" key="2">
    <source>
        <dbReference type="Proteomes" id="UP000600449"/>
    </source>
</evidence>
<comment type="caution">
    <text evidence="1">The sequence shown here is derived from an EMBL/GenBank/DDBJ whole genome shotgun (WGS) entry which is preliminary data.</text>
</comment>
<evidence type="ECO:0000313" key="1">
    <source>
        <dbReference type="EMBL" id="GGK39431.1"/>
    </source>
</evidence>
<dbReference type="SUPFAM" id="SSF102588">
    <property type="entry name" value="LmbE-like"/>
    <property type="match status" value="1"/>
</dbReference>
<dbReference type="RefSeq" id="WP_188913869.1">
    <property type="nucleotide sequence ID" value="NZ_BMMF01000008.1"/>
</dbReference>
<accession>A0A917QB10</accession>